<dbReference type="AlphaFoldDB" id="A0A218WC49"/>
<evidence type="ECO:0000313" key="2">
    <source>
        <dbReference type="EMBL" id="OWM69920.1"/>
    </source>
</evidence>
<name>A0A218WC49_PUNGR</name>
<dbReference type="EMBL" id="MTKT01004810">
    <property type="protein sequence ID" value="OWM69920.1"/>
    <property type="molecule type" value="Genomic_DNA"/>
</dbReference>
<evidence type="ECO:0000256" key="1">
    <source>
        <dbReference type="SAM" id="MobiDB-lite"/>
    </source>
</evidence>
<organism evidence="2 3">
    <name type="scientific">Punica granatum</name>
    <name type="common">Pomegranate</name>
    <dbReference type="NCBI Taxonomy" id="22663"/>
    <lineage>
        <taxon>Eukaryota</taxon>
        <taxon>Viridiplantae</taxon>
        <taxon>Streptophyta</taxon>
        <taxon>Embryophyta</taxon>
        <taxon>Tracheophyta</taxon>
        <taxon>Spermatophyta</taxon>
        <taxon>Magnoliopsida</taxon>
        <taxon>eudicotyledons</taxon>
        <taxon>Gunneridae</taxon>
        <taxon>Pentapetalae</taxon>
        <taxon>rosids</taxon>
        <taxon>malvids</taxon>
        <taxon>Myrtales</taxon>
        <taxon>Lythraceae</taxon>
        <taxon>Punica</taxon>
    </lineage>
</organism>
<evidence type="ECO:0000313" key="3">
    <source>
        <dbReference type="Proteomes" id="UP000197138"/>
    </source>
</evidence>
<protein>
    <submittedName>
        <fullName evidence="2">Uncharacterized protein</fullName>
    </submittedName>
</protein>
<feature type="compositionally biased region" description="Polar residues" evidence="1">
    <location>
        <begin position="60"/>
        <end position="70"/>
    </location>
</feature>
<gene>
    <name evidence="2" type="ORF">CDL15_Pgr025769</name>
</gene>
<sequence length="70" mass="7736">MTPRSWQSSSDLGRVSKLLHLVSYSRPTCNRRHHWLPTAAKYSNRLLVPDPGSGSVGLKTDSSLSPQICT</sequence>
<proteinExistence type="predicted"/>
<feature type="region of interest" description="Disordered" evidence="1">
    <location>
        <begin position="50"/>
        <end position="70"/>
    </location>
</feature>
<dbReference type="Proteomes" id="UP000197138">
    <property type="component" value="Unassembled WGS sequence"/>
</dbReference>
<accession>A0A218WC49</accession>
<reference evidence="3" key="1">
    <citation type="journal article" date="2017" name="Plant J.">
        <title>The pomegranate (Punica granatum L.) genome and the genomics of punicalagin biosynthesis.</title>
        <authorList>
            <person name="Qin G."/>
            <person name="Xu C."/>
            <person name="Ming R."/>
            <person name="Tang H."/>
            <person name="Guyot R."/>
            <person name="Kramer E.M."/>
            <person name="Hu Y."/>
            <person name="Yi X."/>
            <person name="Qi Y."/>
            <person name="Xu X."/>
            <person name="Gao Z."/>
            <person name="Pan H."/>
            <person name="Jian J."/>
            <person name="Tian Y."/>
            <person name="Yue Z."/>
            <person name="Xu Y."/>
        </authorList>
    </citation>
    <scope>NUCLEOTIDE SEQUENCE [LARGE SCALE GENOMIC DNA]</scope>
    <source>
        <strain evidence="3">cv. Dabenzi</strain>
    </source>
</reference>
<comment type="caution">
    <text evidence="2">The sequence shown here is derived from an EMBL/GenBank/DDBJ whole genome shotgun (WGS) entry which is preliminary data.</text>
</comment>